<accession>M1UY78</accession>
<dbReference type="HOGENOM" id="CLU_064284_0_0_11"/>
<organism evidence="1 2">
    <name type="scientific">Corynebacterium callunae DSM 20147</name>
    <dbReference type="NCBI Taxonomy" id="1121353"/>
    <lineage>
        <taxon>Bacteria</taxon>
        <taxon>Bacillati</taxon>
        <taxon>Actinomycetota</taxon>
        <taxon>Actinomycetes</taxon>
        <taxon>Mycobacteriales</taxon>
        <taxon>Corynebacteriaceae</taxon>
        <taxon>Corynebacterium</taxon>
    </lineage>
</organism>
<evidence type="ECO:0000313" key="1">
    <source>
        <dbReference type="EMBL" id="AGG66383.1"/>
    </source>
</evidence>
<name>M1UY78_9CORY</name>
<dbReference type="EMBL" id="CP004354">
    <property type="protein sequence ID" value="AGG66383.1"/>
    <property type="molecule type" value="Genomic_DNA"/>
</dbReference>
<dbReference type="SUPFAM" id="SSF56752">
    <property type="entry name" value="D-aminoacid aminotransferase-like PLP-dependent enzymes"/>
    <property type="match status" value="1"/>
</dbReference>
<reference evidence="1 2" key="1">
    <citation type="submission" date="2013-02" db="EMBL/GenBank/DDBJ databases">
        <title>The complete genome sequence of Corynebacterium callunae DSM 20147.</title>
        <authorList>
            <person name="Ruckert C."/>
            <person name="Albersmeier A."/>
            <person name="Kalinowski J."/>
        </authorList>
    </citation>
    <scope>NUCLEOTIDE SEQUENCE [LARGE SCALE GENOMIC DNA]</scope>
    <source>
        <strain evidence="1 2">DSM 20147</strain>
    </source>
</reference>
<dbReference type="eggNOG" id="COG0115">
    <property type="taxonomic scope" value="Bacteria"/>
</dbReference>
<dbReference type="InterPro" id="IPR043132">
    <property type="entry name" value="BCAT-like_C"/>
</dbReference>
<evidence type="ECO:0008006" key="3">
    <source>
        <dbReference type="Google" id="ProtNLM"/>
    </source>
</evidence>
<dbReference type="Gene3D" id="3.20.10.10">
    <property type="entry name" value="D-amino Acid Aminotransferase, subunit A, domain 2"/>
    <property type="match status" value="1"/>
</dbReference>
<keyword evidence="2" id="KW-1185">Reference proteome</keyword>
<dbReference type="RefSeq" id="WP_015650818.1">
    <property type="nucleotide sequence ID" value="NC_020506.1"/>
</dbReference>
<sequence length="241" mass="26799">MSTLLWDGHTLKEGVGETPLVVDSYLMRERHVVRWDLHEQRFARSMPVDAYPFLAAVRAALPSTGQWFPRIEYYGENHFGLQIRRAPALRTTTSLWLSDMPDPRTQPLIKGPDLEILGHFRALAQDHECDDTLLVSADGTVLEAANGAVVFWEDPHTVILPVAEVLPSITVQASIPLWEKAGIKIRHRNIRHLDLPAWCGSALHGWTAVESWGRGSGQITAAPAPPVKPWNQALWGASKSA</sequence>
<protein>
    <recommendedName>
        <fullName evidence="3">Aminotransferase class IV</fullName>
    </recommendedName>
</protein>
<evidence type="ECO:0000313" key="2">
    <source>
        <dbReference type="Proteomes" id="UP000011760"/>
    </source>
</evidence>
<dbReference type="InterPro" id="IPR036038">
    <property type="entry name" value="Aminotransferase-like"/>
</dbReference>
<proteinExistence type="predicted"/>
<dbReference type="OrthoDB" id="4570776at2"/>
<dbReference type="STRING" id="1121353.H924_04685"/>
<gene>
    <name evidence="1" type="ORF">H924_04685</name>
</gene>
<dbReference type="KEGG" id="ccn:H924_04685"/>
<dbReference type="GO" id="GO:0003824">
    <property type="term" value="F:catalytic activity"/>
    <property type="evidence" value="ECO:0007669"/>
    <property type="project" value="InterPro"/>
</dbReference>
<dbReference type="Proteomes" id="UP000011760">
    <property type="component" value="Chromosome"/>
</dbReference>
<dbReference type="InterPro" id="IPR001544">
    <property type="entry name" value="Aminotrans_IV"/>
</dbReference>
<dbReference type="PATRIC" id="fig|1121353.3.peg.962"/>
<dbReference type="Pfam" id="PF01063">
    <property type="entry name" value="Aminotran_4"/>
    <property type="match status" value="1"/>
</dbReference>
<dbReference type="AlphaFoldDB" id="M1UY78"/>